<dbReference type="Proteomes" id="UP000236584">
    <property type="component" value="Chromosome"/>
</dbReference>
<name>A0A2I8VLI2_9EURY</name>
<evidence type="ECO:0000256" key="1">
    <source>
        <dbReference type="SAM" id="MobiDB-lite"/>
    </source>
</evidence>
<dbReference type="OrthoDB" id="304960at2157"/>
<dbReference type="EMBL" id="CP026309">
    <property type="protein sequence ID" value="AUV82793.1"/>
    <property type="molecule type" value="Genomic_DNA"/>
</dbReference>
<dbReference type="GeneID" id="35593436"/>
<gene>
    <name evidence="2" type="ORF">C2R22_15050</name>
</gene>
<organism evidence="2 3">
    <name type="scientific">Salinigranum rubrum</name>
    <dbReference type="NCBI Taxonomy" id="755307"/>
    <lineage>
        <taxon>Archaea</taxon>
        <taxon>Methanobacteriati</taxon>
        <taxon>Methanobacteriota</taxon>
        <taxon>Stenosarchaea group</taxon>
        <taxon>Halobacteria</taxon>
        <taxon>Halobacteriales</taxon>
        <taxon>Haloferacaceae</taxon>
        <taxon>Salinigranum</taxon>
    </lineage>
</organism>
<feature type="region of interest" description="Disordered" evidence="1">
    <location>
        <begin position="121"/>
        <end position="158"/>
    </location>
</feature>
<evidence type="ECO:0000313" key="2">
    <source>
        <dbReference type="EMBL" id="AUV82793.1"/>
    </source>
</evidence>
<dbReference type="RefSeq" id="WP_103426482.1">
    <property type="nucleotide sequence ID" value="NZ_CP026309.1"/>
</dbReference>
<accession>A0A2I8VLI2</accession>
<dbReference type="KEGG" id="srub:C2R22_15050"/>
<proteinExistence type="predicted"/>
<dbReference type="AlphaFoldDB" id="A0A2I8VLI2"/>
<sequence>MERTPFDDHLARLSGRERATFVGALLTARGWDVEVDPPVVRAARGDERRVVAIAREGLLPLPGRGLPRDSVDAVVGVDAERTRRLAEKRDARAWDANTVYEMIRYGLDPVTTDRLFHEHLGVGSETVGRPQSARTSETDTRDPKTGSPADAGPLDTTRPATASTVAAAVHAYQWVVPAVLLLGVVLVGGGLVAQAWADAPPADSNATATVDAAEDTTALPATSAATPEPRTVLPGLTAAGIDDTAVLARGHAAALENRSFTMHVTYTERIGNETVGTAREVVRVENETVYRSRGTQSGTFESDLVPVIDRDLYADGEGRYLQQGDGALRVGDADDPGTGQVVERSQALVTWYLSGDRSTLVDRVQRSNRVSYRITVVGTTDRRFEDYRATGLVSDEGLVVRVDATYRLPDSDRVATVSLRHERVGETTVERPDWMPPRNETAS</sequence>
<reference evidence="2 3" key="1">
    <citation type="submission" date="2018-01" db="EMBL/GenBank/DDBJ databases">
        <title>Complete genome sequence of Salinigranum rubrum GX10T, an extremely halophilic archaeon isolated from a marine solar saltern.</title>
        <authorList>
            <person name="Han S."/>
        </authorList>
    </citation>
    <scope>NUCLEOTIDE SEQUENCE [LARGE SCALE GENOMIC DNA]</scope>
    <source>
        <strain evidence="2 3">GX10</strain>
    </source>
</reference>
<protein>
    <submittedName>
        <fullName evidence="2">Uncharacterized protein</fullName>
    </submittedName>
</protein>
<keyword evidence="3" id="KW-1185">Reference proteome</keyword>
<evidence type="ECO:0000313" key="3">
    <source>
        <dbReference type="Proteomes" id="UP000236584"/>
    </source>
</evidence>